<keyword evidence="2" id="KW-0677">Repeat</keyword>
<evidence type="ECO:0000256" key="1">
    <source>
        <dbReference type="ARBA" id="ARBA00007831"/>
    </source>
</evidence>
<dbReference type="PANTHER" id="PTHR10502:SF102">
    <property type="entry name" value="ANNEXIN B11"/>
    <property type="match status" value="1"/>
</dbReference>
<keyword evidence="5" id="KW-1185">Reference proteome</keyword>
<gene>
    <name evidence="4" type="ORF">DFQ27_001376</name>
</gene>
<proteinExistence type="inferred from homology"/>
<dbReference type="Pfam" id="PF00191">
    <property type="entry name" value="Annexin"/>
    <property type="match status" value="1"/>
</dbReference>
<sequence length="327" mass="37523">MTETASPEIVYDCQNINCALVAQVPDEDALVTIIGRREPHQLVMMTRYYRQTYGVDLPTELEKRASDSVGGLLARACQHKIIADAHYIHNAGKTNRKHEQFRRKDNTMQVLLEVLTGRKPDEIKELQEAFQALFRTELESYVVKLLKDEEEAVHQFFIELLKEKVNEPLPDMAAAVNQLHGLLTTETKERYEYNLLEYVSKLTTSQLDKLVYAYNSEHRGAHVVTVLRNNFKSKKSNKKVAEMVLFTVMRCADAPRHIAHQFEESMSGMGTHEDQLSRLVARHCGKSMQKVLDAYKVDFDRTLADRIRGDTSGLYCNLLLHLIQQTV</sequence>
<dbReference type="GO" id="GO:0005886">
    <property type="term" value="C:plasma membrane"/>
    <property type="evidence" value="ECO:0007669"/>
    <property type="project" value="TreeGrafter"/>
</dbReference>
<keyword evidence="3" id="KW-0041">Annexin</keyword>
<evidence type="ECO:0000313" key="4">
    <source>
        <dbReference type="EMBL" id="KAG0264192.1"/>
    </source>
</evidence>
<comment type="caution">
    <text evidence="4">The sequence shown here is derived from an EMBL/GenBank/DDBJ whole genome shotgun (WGS) entry which is preliminary data.</text>
</comment>
<accession>A0A9P6QEJ6</accession>
<dbReference type="Gene3D" id="1.10.220.10">
    <property type="entry name" value="Annexin"/>
    <property type="match status" value="3"/>
</dbReference>
<dbReference type="InterPro" id="IPR037104">
    <property type="entry name" value="Annexin_sf"/>
</dbReference>
<evidence type="ECO:0000256" key="2">
    <source>
        <dbReference type="ARBA" id="ARBA00022737"/>
    </source>
</evidence>
<protein>
    <recommendedName>
        <fullName evidence="6">Annexin</fullName>
    </recommendedName>
</protein>
<dbReference type="GO" id="GO:0005737">
    <property type="term" value="C:cytoplasm"/>
    <property type="evidence" value="ECO:0007669"/>
    <property type="project" value="TreeGrafter"/>
</dbReference>
<dbReference type="PROSITE" id="PS51897">
    <property type="entry name" value="ANNEXIN_2"/>
    <property type="match status" value="1"/>
</dbReference>
<dbReference type="PANTHER" id="PTHR10502">
    <property type="entry name" value="ANNEXIN"/>
    <property type="match status" value="1"/>
</dbReference>
<reference evidence="4" key="1">
    <citation type="journal article" date="2020" name="Fungal Divers.">
        <title>Resolving the Mortierellaceae phylogeny through synthesis of multi-gene phylogenetics and phylogenomics.</title>
        <authorList>
            <person name="Vandepol N."/>
            <person name="Liber J."/>
            <person name="Desiro A."/>
            <person name="Na H."/>
            <person name="Kennedy M."/>
            <person name="Barry K."/>
            <person name="Grigoriev I.V."/>
            <person name="Miller A.N."/>
            <person name="O'Donnell K."/>
            <person name="Stajich J.E."/>
            <person name="Bonito G."/>
        </authorList>
    </citation>
    <scope>NUCLEOTIDE SEQUENCE</scope>
    <source>
        <strain evidence="4">BC1065</strain>
    </source>
</reference>
<comment type="similarity">
    <text evidence="1">Belongs to the annexin family.</text>
</comment>
<dbReference type="GO" id="GO:0005509">
    <property type="term" value="F:calcium ion binding"/>
    <property type="evidence" value="ECO:0007669"/>
    <property type="project" value="InterPro"/>
</dbReference>
<evidence type="ECO:0008006" key="6">
    <source>
        <dbReference type="Google" id="ProtNLM"/>
    </source>
</evidence>
<dbReference type="SMART" id="SM00335">
    <property type="entry name" value="ANX"/>
    <property type="match status" value="1"/>
</dbReference>
<dbReference type="InterPro" id="IPR018502">
    <property type="entry name" value="Annexin_repeat"/>
</dbReference>
<dbReference type="GO" id="GO:0001786">
    <property type="term" value="F:phosphatidylserine binding"/>
    <property type="evidence" value="ECO:0007669"/>
    <property type="project" value="TreeGrafter"/>
</dbReference>
<dbReference type="GO" id="GO:0005544">
    <property type="term" value="F:calcium-dependent phospholipid binding"/>
    <property type="evidence" value="ECO:0007669"/>
    <property type="project" value="InterPro"/>
</dbReference>
<dbReference type="EMBL" id="JAAAJB010000145">
    <property type="protein sequence ID" value="KAG0264192.1"/>
    <property type="molecule type" value="Genomic_DNA"/>
</dbReference>
<evidence type="ECO:0000256" key="3">
    <source>
        <dbReference type="ARBA" id="ARBA00023216"/>
    </source>
</evidence>
<evidence type="ECO:0000313" key="5">
    <source>
        <dbReference type="Proteomes" id="UP000807716"/>
    </source>
</evidence>
<dbReference type="OrthoDB" id="37886at2759"/>
<name>A0A9P6QEJ6_9FUNG</name>
<organism evidence="4 5">
    <name type="scientific">Actinomortierella ambigua</name>
    <dbReference type="NCBI Taxonomy" id="1343610"/>
    <lineage>
        <taxon>Eukaryota</taxon>
        <taxon>Fungi</taxon>
        <taxon>Fungi incertae sedis</taxon>
        <taxon>Mucoromycota</taxon>
        <taxon>Mortierellomycotina</taxon>
        <taxon>Mortierellomycetes</taxon>
        <taxon>Mortierellales</taxon>
        <taxon>Mortierellaceae</taxon>
        <taxon>Actinomortierella</taxon>
    </lineage>
</organism>
<dbReference type="Proteomes" id="UP000807716">
    <property type="component" value="Unassembled WGS sequence"/>
</dbReference>
<dbReference type="SUPFAM" id="SSF47874">
    <property type="entry name" value="Annexin"/>
    <property type="match status" value="1"/>
</dbReference>
<dbReference type="AlphaFoldDB" id="A0A9P6QEJ6"/>